<accession>A0A2G6JPJ9</accession>
<dbReference type="Proteomes" id="UP000243469">
    <property type="component" value="Unassembled WGS sequence"/>
</dbReference>
<evidence type="ECO:0000256" key="4">
    <source>
        <dbReference type="ARBA" id="ARBA00022801"/>
    </source>
</evidence>
<keyword evidence="4" id="KW-0378">Hydrolase</keyword>
<dbReference type="Pfam" id="PF00933">
    <property type="entry name" value="Glyco_hydro_3"/>
    <property type="match status" value="1"/>
</dbReference>
<dbReference type="InterPro" id="IPR036962">
    <property type="entry name" value="Glyco_hydro_3_N_sf"/>
</dbReference>
<dbReference type="InterPro" id="IPR017853">
    <property type="entry name" value="GH"/>
</dbReference>
<comment type="caution">
    <text evidence="7">The sequence shown here is derived from an EMBL/GenBank/DDBJ whole genome shotgun (WGS) entry which is preliminary data.</text>
</comment>
<dbReference type="InterPro" id="IPR001764">
    <property type="entry name" value="Glyco_hydro_3_N"/>
</dbReference>
<dbReference type="PROSITE" id="PS00775">
    <property type="entry name" value="GLYCOSYL_HYDROL_F3"/>
    <property type="match status" value="1"/>
</dbReference>
<evidence type="ECO:0000256" key="5">
    <source>
        <dbReference type="ARBA" id="ARBA00023295"/>
    </source>
</evidence>
<dbReference type="PANTHER" id="PTHR30480">
    <property type="entry name" value="BETA-HEXOSAMINIDASE-RELATED"/>
    <property type="match status" value="1"/>
</dbReference>
<dbReference type="Gene3D" id="3.20.20.300">
    <property type="entry name" value="Glycoside hydrolase, family 3, N-terminal domain"/>
    <property type="match status" value="1"/>
</dbReference>
<comment type="similarity">
    <text evidence="2">Belongs to the glycosyl hydrolase 3 family.</text>
</comment>
<name>A0A2G6JPJ9_NEPCE</name>
<dbReference type="PANTHER" id="PTHR30480:SF13">
    <property type="entry name" value="BETA-HEXOSAMINIDASE"/>
    <property type="match status" value="1"/>
</dbReference>
<dbReference type="AlphaFoldDB" id="A0A2G6JPJ9"/>
<keyword evidence="5" id="KW-0326">Glycosidase</keyword>
<dbReference type="InterPro" id="IPR019800">
    <property type="entry name" value="Glyco_hydro_3_AS"/>
</dbReference>
<evidence type="ECO:0000256" key="3">
    <source>
        <dbReference type="ARBA" id="ARBA00012663"/>
    </source>
</evidence>
<evidence type="ECO:0000313" key="7">
    <source>
        <dbReference type="EMBL" id="PIE25351.1"/>
    </source>
</evidence>
<dbReference type="EC" id="3.2.1.52" evidence="3"/>
<evidence type="ECO:0000256" key="1">
    <source>
        <dbReference type="ARBA" id="ARBA00001231"/>
    </source>
</evidence>
<protein>
    <recommendedName>
        <fullName evidence="3">beta-N-acetylhexosaminidase</fullName>
        <ecNumber evidence="3">3.2.1.52</ecNumber>
    </recommendedName>
</protein>
<gene>
    <name evidence="7" type="ORF">CSA60_00630</name>
</gene>
<reference evidence="7 8" key="1">
    <citation type="submission" date="2017-10" db="EMBL/GenBank/DDBJ databases">
        <title>Novel microbial diversity and functional potential in the marine mammal oral microbiome.</title>
        <authorList>
            <person name="Dudek N.K."/>
            <person name="Sun C.L."/>
            <person name="Burstein D."/>
            <person name="Kantor R.S."/>
            <person name="Aliaga Goltsman D.S."/>
            <person name="Bik E.M."/>
            <person name="Thomas B.C."/>
            <person name="Banfield J.F."/>
            <person name="Relman D.A."/>
        </authorList>
    </citation>
    <scope>NUCLEOTIDE SEQUENCE [LARGE SCALE GENOMIC DNA]</scope>
    <source>
        <strain evidence="7">DOLJORAL78_47_21</strain>
    </source>
</reference>
<dbReference type="GO" id="GO:0004563">
    <property type="term" value="F:beta-N-acetylhexosaminidase activity"/>
    <property type="evidence" value="ECO:0007669"/>
    <property type="project" value="UniProtKB-EC"/>
</dbReference>
<dbReference type="EMBL" id="PDSH01000006">
    <property type="protein sequence ID" value="PIE25351.1"/>
    <property type="molecule type" value="Genomic_DNA"/>
</dbReference>
<dbReference type="SUPFAM" id="SSF51445">
    <property type="entry name" value="(Trans)glycosidases"/>
    <property type="match status" value="1"/>
</dbReference>
<organism evidence="7 8">
    <name type="scientific">Neptuniibacter caesariensis</name>
    <dbReference type="NCBI Taxonomy" id="207954"/>
    <lineage>
        <taxon>Bacteria</taxon>
        <taxon>Pseudomonadati</taxon>
        <taxon>Pseudomonadota</taxon>
        <taxon>Gammaproteobacteria</taxon>
        <taxon>Oceanospirillales</taxon>
        <taxon>Oceanospirillaceae</taxon>
        <taxon>Neptuniibacter</taxon>
    </lineage>
</organism>
<comment type="catalytic activity">
    <reaction evidence="1">
        <text>Hydrolysis of terminal non-reducing N-acetyl-D-hexosamine residues in N-acetyl-beta-D-hexosaminides.</text>
        <dbReference type="EC" id="3.2.1.52"/>
    </reaction>
</comment>
<sequence length="338" mass="36812">MHNSYSASLFLDLDGVTLSSSEQRLLKHPLVGGVILFSRNTENAEQVAGLVKAIRSIRPDLVISLDQEGGRVQRLKEGVTRLPAVKSIVLADGAEQQKQNNAEQLGYLMAMELRLLDIDLSFAPVVDVDYGRNTVIGNRAFGCDVATVIQQSSSYINGMRKAGMPATAKHFPGHGWANADTHHADAIDERSFTEICHTDLLPFKTAIEQGVEAMMLAHVVYTQCDPAPAGFSKFWLQEILRQELGFKGIIFSDDLSMKAAHSAGTPAQRAQRAIEAGCQVLLCCNDRAGWLEVLAYLEADGVAPCRALSSLRGQVVSVDEKMMQNARVLAEALVDMES</sequence>
<evidence type="ECO:0000313" key="8">
    <source>
        <dbReference type="Proteomes" id="UP000243469"/>
    </source>
</evidence>
<proteinExistence type="inferred from homology"/>
<feature type="domain" description="Glycoside hydrolase family 3 N-terminal" evidence="6">
    <location>
        <begin position="17"/>
        <end position="293"/>
    </location>
</feature>
<evidence type="ECO:0000256" key="2">
    <source>
        <dbReference type="ARBA" id="ARBA00005336"/>
    </source>
</evidence>
<evidence type="ECO:0000259" key="6">
    <source>
        <dbReference type="Pfam" id="PF00933"/>
    </source>
</evidence>
<dbReference type="InterPro" id="IPR050226">
    <property type="entry name" value="NagZ_Beta-hexosaminidase"/>
</dbReference>
<dbReference type="GO" id="GO:0009254">
    <property type="term" value="P:peptidoglycan turnover"/>
    <property type="evidence" value="ECO:0007669"/>
    <property type="project" value="TreeGrafter"/>
</dbReference>
<dbReference type="NCBIfam" id="NF003740">
    <property type="entry name" value="PRK05337.1"/>
    <property type="match status" value="1"/>
</dbReference>
<dbReference type="GO" id="GO:0005975">
    <property type="term" value="P:carbohydrate metabolic process"/>
    <property type="evidence" value="ECO:0007669"/>
    <property type="project" value="InterPro"/>
</dbReference>